<dbReference type="EMBL" id="JADBEO010000045">
    <property type="protein sequence ID" value="MDR4308259.1"/>
    <property type="molecule type" value="Genomic_DNA"/>
</dbReference>
<evidence type="ECO:0008006" key="3">
    <source>
        <dbReference type="Google" id="ProtNLM"/>
    </source>
</evidence>
<accession>A0ABU1DJI7</accession>
<evidence type="ECO:0000313" key="1">
    <source>
        <dbReference type="EMBL" id="MDR4308259.1"/>
    </source>
</evidence>
<comment type="caution">
    <text evidence="1">The sequence shown here is derived from an EMBL/GenBank/DDBJ whole genome shotgun (WGS) entry which is preliminary data.</text>
</comment>
<proteinExistence type="predicted"/>
<keyword evidence="2" id="KW-1185">Reference proteome</keyword>
<gene>
    <name evidence="1" type="ORF">IHQ68_16700</name>
</gene>
<name>A0ABU1DJI7_9HYPH</name>
<organism evidence="1 2">
    <name type="scientific">Chelatococcus sambhunathii</name>
    <dbReference type="NCBI Taxonomy" id="363953"/>
    <lineage>
        <taxon>Bacteria</taxon>
        <taxon>Pseudomonadati</taxon>
        <taxon>Pseudomonadota</taxon>
        <taxon>Alphaproteobacteria</taxon>
        <taxon>Hyphomicrobiales</taxon>
        <taxon>Chelatococcaceae</taxon>
        <taxon>Chelatococcus</taxon>
    </lineage>
</organism>
<evidence type="ECO:0000313" key="2">
    <source>
        <dbReference type="Proteomes" id="UP001181622"/>
    </source>
</evidence>
<sequence length="410" mass="45699">MDESRAAMLGYRRASFRKAYDLLGSLRRNRSDLECLLELQKLLIREIMRAESKIPDLRQLLKANPGDAIVERRLEGYRHVAYIWRCFGDAIAFLYMDRYALKHVYYNTDKVTPKQSAGFLGKGGMEREIELVELANSKGVPAMLTDLTNTIRHGDVCLMGGPDPYLLEVKTSGDLNPRGKRQKRSIEMLQSFYETDVSCGLRGAPYVRRVELNNPELSYASEMAACIDAAIEAGHGVRSPEAGLLYIALTRPSAVSDALSKVDMSGKTVFLLNKLKSQRFWAPYYPFTLSLEDFEHLWAFSKGTVILMVAVDYSAMVDTLKDAGHQATLAPDSADFPIRFVLKSGELGAIGMHLLNRIGLEFLSPSTMALSSAEIDRAAVFSSEQPENGEVVRGLRTMPSPEAWLRGDPL</sequence>
<dbReference type="RefSeq" id="WP_309393858.1">
    <property type="nucleotide sequence ID" value="NZ_JADBEO010000045.1"/>
</dbReference>
<reference evidence="1" key="1">
    <citation type="submission" date="2020-10" db="EMBL/GenBank/DDBJ databases">
        <authorList>
            <person name="Abbas A."/>
            <person name="Razzaq R."/>
            <person name="Waqas M."/>
            <person name="Abbas N."/>
            <person name="Nielsen T.K."/>
            <person name="Hansen L.H."/>
            <person name="Hussain S."/>
            <person name="Shahid M."/>
        </authorList>
    </citation>
    <scope>NUCLEOTIDE SEQUENCE</scope>
    <source>
        <strain evidence="1">S14</strain>
    </source>
</reference>
<protein>
    <recommendedName>
        <fullName evidence="3">Nuclease</fullName>
    </recommendedName>
</protein>
<dbReference type="Proteomes" id="UP001181622">
    <property type="component" value="Unassembled WGS sequence"/>
</dbReference>